<sequence>MPIQWKKMWKRTSRTTPRPTERMLHQNMSGHRQQTRSGPGVVTKWHRKCTARIEAWRIRYVQHKNYKTTKVYIIRNMFSKIHIFRTISWTMLTQR</sequence>
<dbReference type="EMBL" id="AUSU01002027">
    <property type="protein sequence ID" value="EPS69657.1"/>
    <property type="molecule type" value="Genomic_DNA"/>
</dbReference>
<feature type="region of interest" description="Disordered" evidence="1">
    <location>
        <begin position="1"/>
        <end position="43"/>
    </location>
</feature>
<organism evidence="2 3">
    <name type="scientific">Genlisea aurea</name>
    <dbReference type="NCBI Taxonomy" id="192259"/>
    <lineage>
        <taxon>Eukaryota</taxon>
        <taxon>Viridiplantae</taxon>
        <taxon>Streptophyta</taxon>
        <taxon>Embryophyta</taxon>
        <taxon>Tracheophyta</taxon>
        <taxon>Spermatophyta</taxon>
        <taxon>Magnoliopsida</taxon>
        <taxon>eudicotyledons</taxon>
        <taxon>Gunneridae</taxon>
        <taxon>Pentapetalae</taxon>
        <taxon>asterids</taxon>
        <taxon>lamiids</taxon>
        <taxon>Lamiales</taxon>
        <taxon>Lentibulariaceae</taxon>
        <taxon>Genlisea</taxon>
    </lineage>
</organism>
<proteinExistence type="predicted"/>
<reference evidence="2 3" key="1">
    <citation type="journal article" date="2013" name="BMC Genomics">
        <title>The miniature genome of a carnivorous plant Genlisea aurea contains a low number of genes and short non-coding sequences.</title>
        <authorList>
            <person name="Leushkin E.V."/>
            <person name="Sutormin R.A."/>
            <person name="Nabieva E.R."/>
            <person name="Penin A.A."/>
            <person name="Kondrashov A.S."/>
            <person name="Logacheva M.D."/>
        </authorList>
    </citation>
    <scope>NUCLEOTIDE SEQUENCE [LARGE SCALE GENOMIC DNA]</scope>
</reference>
<dbReference type="Proteomes" id="UP000015453">
    <property type="component" value="Unassembled WGS sequence"/>
</dbReference>
<protein>
    <submittedName>
        <fullName evidence="2">Uncharacterized protein</fullName>
    </submittedName>
</protein>
<feature type="compositionally biased region" description="Polar residues" evidence="1">
    <location>
        <begin position="26"/>
        <end position="37"/>
    </location>
</feature>
<accession>S8EAT3</accession>
<evidence type="ECO:0000256" key="1">
    <source>
        <dbReference type="SAM" id="MobiDB-lite"/>
    </source>
</evidence>
<gene>
    <name evidence="2" type="ORF">M569_05110</name>
</gene>
<dbReference type="AlphaFoldDB" id="S8EAT3"/>
<comment type="caution">
    <text evidence="2">The sequence shown here is derived from an EMBL/GenBank/DDBJ whole genome shotgun (WGS) entry which is preliminary data.</text>
</comment>
<name>S8EAT3_9LAMI</name>
<evidence type="ECO:0000313" key="3">
    <source>
        <dbReference type="Proteomes" id="UP000015453"/>
    </source>
</evidence>
<evidence type="ECO:0000313" key="2">
    <source>
        <dbReference type="EMBL" id="EPS69657.1"/>
    </source>
</evidence>
<keyword evidence="3" id="KW-1185">Reference proteome</keyword>